<proteinExistence type="predicted"/>
<evidence type="ECO:0000313" key="1">
    <source>
        <dbReference type="EnsemblMetazoa" id="SMAR005354-PA"/>
    </source>
</evidence>
<dbReference type="EnsemblMetazoa" id="SMAR005354-RA">
    <property type="protein sequence ID" value="SMAR005354-PA"/>
    <property type="gene ID" value="SMAR005354"/>
</dbReference>
<accession>T1IVZ6</accession>
<dbReference type="AlphaFoldDB" id="T1IVZ6"/>
<reference evidence="2" key="1">
    <citation type="submission" date="2011-05" db="EMBL/GenBank/DDBJ databases">
        <authorList>
            <person name="Richards S.R."/>
            <person name="Qu J."/>
            <person name="Jiang H."/>
            <person name="Jhangiani S.N."/>
            <person name="Agravi P."/>
            <person name="Goodspeed R."/>
            <person name="Gross S."/>
            <person name="Mandapat C."/>
            <person name="Jackson L."/>
            <person name="Mathew T."/>
            <person name="Pu L."/>
            <person name="Thornton R."/>
            <person name="Saada N."/>
            <person name="Wilczek-Boney K.B."/>
            <person name="Lee S."/>
            <person name="Kovar C."/>
            <person name="Wu Y."/>
            <person name="Scherer S.E."/>
            <person name="Worley K.C."/>
            <person name="Muzny D.M."/>
            <person name="Gibbs R."/>
        </authorList>
    </citation>
    <scope>NUCLEOTIDE SEQUENCE</scope>
    <source>
        <strain evidence="2">Brora</strain>
    </source>
</reference>
<dbReference type="HOGENOM" id="CLU_1211131_0_0_1"/>
<evidence type="ECO:0000313" key="2">
    <source>
        <dbReference type="Proteomes" id="UP000014500"/>
    </source>
</evidence>
<organism evidence="1 2">
    <name type="scientific">Strigamia maritima</name>
    <name type="common">European centipede</name>
    <name type="synonym">Geophilus maritimus</name>
    <dbReference type="NCBI Taxonomy" id="126957"/>
    <lineage>
        <taxon>Eukaryota</taxon>
        <taxon>Metazoa</taxon>
        <taxon>Ecdysozoa</taxon>
        <taxon>Arthropoda</taxon>
        <taxon>Myriapoda</taxon>
        <taxon>Chilopoda</taxon>
        <taxon>Pleurostigmophora</taxon>
        <taxon>Geophilomorpha</taxon>
        <taxon>Linotaeniidae</taxon>
        <taxon>Strigamia</taxon>
    </lineage>
</organism>
<reference evidence="1" key="2">
    <citation type="submission" date="2015-02" db="UniProtKB">
        <authorList>
            <consortium name="EnsemblMetazoa"/>
        </authorList>
    </citation>
    <scope>IDENTIFICATION</scope>
</reference>
<keyword evidence="2" id="KW-1185">Reference proteome</keyword>
<dbReference type="Proteomes" id="UP000014500">
    <property type="component" value="Unassembled WGS sequence"/>
</dbReference>
<protein>
    <submittedName>
        <fullName evidence="1">Uncharacterized protein</fullName>
    </submittedName>
</protein>
<sequence length="229" mass="26006">MPSAVGAVPPEHTLDSRPTAKSLVFNEMREDTPHLDVYYKPEEEIIISSDEEIFTITEKDLSQVDLDLLEFFEEQEVCNHIEQEELKYIAGYACSRFRAKYPDLGDYTRDLEPSNLDWVMYISQGGLIYPDKRIISSVLLVGAKTWRCNSHYSGPDCEKVVVYGVRFGFQIPVASCMQVLQRNRLLASDIDLNSNAKILLYVCIVELCRSGIRPTQLISGGNGRFPLEN</sequence>
<name>T1IVZ6_STRMM</name>
<dbReference type="EMBL" id="JH431602">
    <property type="status" value="NOT_ANNOTATED_CDS"/>
    <property type="molecule type" value="Genomic_DNA"/>
</dbReference>